<dbReference type="InterPro" id="IPR004155">
    <property type="entry name" value="PBS_lyase_HEAT"/>
</dbReference>
<evidence type="ECO:0000313" key="5">
    <source>
        <dbReference type="Proteomes" id="UP000525432"/>
    </source>
</evidence>
<dbReference type="InterPro" id="IPR011990">
    <property type="entry name" value="TPR-like_helical_dom_sf"/>
</dbReference>
<dbReference type="PANTHER" id="PTHR12697">
    <property type="entry name" value="PBS LYASE HEAT-LIKE PROTEIN"/>
    <property type="match status" value="1"/>
</dbReference>
<dbReference type="GO" id="GO:0030089">
    <property type="term" value="C:phycobilisome"/>
    <property type="evidence" value="ECO:0007669"/>
    <property type="project" value="UniProtKB-KW"/>
</dbReference>
<dbReference type="SUPFAM" id="SSF48452">
    <property type="entry name" value="TPR-like"/>
    <property type="match status" value="1"/>
</dbReference>
<dbReference type="AlphaFoldDB" id="A0A841V5F3"/>
<name>A0A841V5F3_MICAE</name>
<dbReference type="RefSeq" id="WP_185240912.1">
    <property type="nucleotide sequence ID" value="NZ_JACEGC010000131.1"/>
</dbReference>
<reference evidence="4 5" key="1">
    <citation type="submission" date="2020-07" db="EMBL/GenBank/DDBJ databases">
        <title>Genomes of two Microcystis aeruginosa (Cyanobacteria) strains from Florida (USA) with disparate toxicogenic potential.</title>
        <authorList>
            <person name="Lefler F.W."/>
            <person name="Barbosa M."/>
            <person name="Berthold D.E."/>
            <person name="Laughinghouse H.D. IV."/>
        </authorList>
    </citation>
    <scope>NUCLEOTIDE SEQUENCE [LARGE SCALE GENOMIC DNA]</scope>
    <source>
        <strain evidence="4 5">BLCCF158</strain>
    </source>
</reference>
<dbReference type="Gene3D" id="1.25.10.10">
    <property type="entry name" value="Leucine-rich Repeat Variant"/>
    <property type="match status" value="1"/>
</dbReference>
<accession>A0A841V5F3</accession>
<organism evidence="4 5">
    <name type="scientific">Microcystis aeruginosa BLCC-F158</name>
    <dbReference type="NCBI Taxonomy" id="2755316"/>
    <lineage>
        <taxon>Bacteria</taxon>
        <taxon>Bacillati</taxon>
        <taxon>Cyanobacteriota</taxon>
        <taxon>Cyanophyceae</taxon>
        <taxon>Oscillatoriophycideae</taxon>
        <taxon>Chroococcales</taxon>
        <taxon>Microcystaceae</taxon>
        <taxon>Microcystis</taxon>
    </lineage>
</organism>
<dbReference type="Gene3D" id="3.40.1000.10">
    <property type="entry name" value="Mog1/PsbP, alpha/beta/alpha sandwich"/>
    <property type="match status" value="1"/>
</dbReference>
<dbReference type="EMBL" id="JACEGC010000131">
    <property type="protein sequence ID" value="MBC1197375.1"/>
    <property type="molecule type" value="Genomic_DNA"/>
</dbReference>
<dbReference type="Pfam" id="PF13646">
    <property type="entry name" value="HEAT_2"/>
    <property type="match status" value="1"/>
</dbReference>
<evidence type="ECO:0000256" key="2">
    <source>
        <dbReference type="ARBA" id="ARBA00022738"/>
    </source>
</evidence>
<dbReference type="SUPFAM" id="SSF48371">
    <property type="entry name" value="ARM repeat"/>
    <property type="match status" value="1"/>
</dbReference>
<protein>
    <submittedName>
        <fullName evidence="4">HEAT repeat domain-containing protein</fullName>
    </submittedName>
</protein>
<dbReference type="PANTHER" id="PTHR12697:SF5">
    <property type="entry name" value="DEOXYHYPUSINE HYDROXYLASE"/>
    <property type="match status" value="1"/>
</dbReference>
<dbReference type="InterPro" id="IPR016024">
    <property type="entry name" value="ARM-type_fold"/>
</dbReference>
<gene>
    <name evidence="4" type="ORF">H0901_19500</name>
</gene>
<evidence type="ECO:0000256" key="3">
    <source>
        <dbReference type="SAM" id="MobiDB-lite"/>
    </source>
</evidence>
<sequence>MKTLSPMKSYYSREWNFSIAYPTDWEILWENEPAGSWTIPIAVAGKEGSSGRPCFSVNVRRGKILQGNPHLKITGLREDGKLIEYPSTPQEYIEQQQAELPSCFSGFQFISGEEILLAHQPAAKLVYRYDGAKGQIQEQSTTLFGVELTFQFVSEVPVQEAAKFQPAFNSILESFRIGDDSSETSSNVELNPQERSESNPVALYNRGVTIYRAGHFEQAIAAFDQCWQSGEYKMQAAYAKALCQGQLGLEFKIPPEFQGKEDEVGATYVASNFACYLICQGYQASLTNSSQVTAKVKGSVYIINIDGYLGTFLNDAWRKEGKERISLLDSNANPHPTEADQLIMSLIKMASSLPMCPLPEGGLPTALKADNREDSPEKPTMAVATRKSGDLAPLLDSSAQKIDDSNSQSENPINTEISEVDRFINNLEDQDYKVRQKAVEELEKSGWQPKLDEKGAAYWIVKGKFDKCVEIGSPSVAPLIIALRNENAFGREGAARALGKIGDKGAIAPLIAALKDKKPSVRQAAASALGEMGDRRAIEPLIAILGDVDYVSEAAAEGLAKMGKVAIKPLLVALRDPHYWLQPAAWQVLGSLLLRQYYKSLIVTITIALLGPVAIQYLLDLYNFNQGHQAYQRADCTTAIKHFDPMLKGWRAIDMEQKRAVAQQAQQECLAFQVAVDQQKAGNFSVALLTYNNFINDYSNSILVEASRHQVESIFETVPPFEIASYESCNSIGNLLKNSLIPSPDQNLPRFHLACGQVYQTEHLYLEALDQFNQAKTLTKEPEIIASAKQGYNKAVGSLSQDTGSQGQSIISAAYSTACGGKPAKSPAVGLGKSESGKALACDESALTLPNSLKPVKPSHFKYVVSLAKDRETIENCPYYALQGNATGTVSRRRQLVRVKLRSTQTGKIVKERVFRGSRPDYCPFQYTFWGWGTYGNHYQDYLDGAEPSQTEIIKWLSTVVR</sequence>
<evidence type="ECO:0000256" key="1">
    <source>
        <dbReference type="ARBA" id="ARBA00022549"/>
    </source>
</evidence>
<dbReference type="GO" id="GO:0016491">
    <property type="term" value="F:oxidoreductase activity"/>
    <property type="evidence" value="ECO:0007669"/>
    <property type="project" value="TreeGrafter"/>
</dbReference>
<proteinExistence type="predicted"/>
<dbReference type="InterPro" id="IPR011989">
    <property type="entry name" value="ARM-like"/>
</dbReference>
<keyword evidence="2" id="KW-0605">Phycobilisome</keyword>
<evidence type="ECO:0000313" key="4">
    <source>
        <dbReference type="EMBL" id="MBC1197375.1"/>
    </source>
</evidence>
<keyword evidence="1" id="KW-0042">Antenna complex</keyword>
<dbReference type="Proteomes" id="UP000525432">
    <property type="component" value="Unassembled WGS sequence"/>
</dbReference>
<comment type="caution">
    <text evidence="4">The sequence shown here is derived from an EMBL/GenBank/DDBJ whole genome shotgun (WGS) entry which is preliminary data.</text>
</comment>
<dbReference type="SMART" id="SM00567">
    <property type="entry name" value="EZ_HEAT"/>
    <property type="match status" value="3"/>
</dbReference>
<feature type="region of interest" description="Disordered" evidence="3">
    <location>
        <begin position="368"/>
        <end position="389"/>
    </location>
</feature>